<proteinExistence type="predicted"/>
<dbReference type="Proteomes" id="UP001054252">
    <property type="component" value="Unassembled WGS sequence"/>
</dbReference>
<organism evidence="2 3">
    <name type="scientific">Rubroshorea leprosula</name>
    <dbReference type="NCBI Taxonomy" id="152421"/>
    <lineage>
        <taxon>Eukaryota</taxon>
        <taxon>Viridiplantae</taxon>
        <taxon>Streptophyta</taxon>
        <taxon>Embryophyta</taxon>
        <taxon>Tracheophyta</taxon>
        <taxon>Spermatophyta</taxon>
        <taxon>Magnoliopsida</taxon>
        <taxon>eudicotyledons</taxon>
        <taxon>Gunneridae</taxon>
        <taxon>Pentapetalae</taxon>
        <taxon>rosids</taxon>
        <taxon>malvids</taxon>
        <taxon>Malvales</taxon>
        <taxon>Dipterocarpaceae</taxon>
        <taxon>Rubroshorea</taxon>
    </lineage>
</organism>
<protein>
    <submittedName>
        <fullName evidence="2">Uncharacterized protein</fullName>
    </submittedName>
</protein>
<name>A0AAV5IGH9_9ROSI</name>
<evidence type="ECO:0000313" key="3">
    <source>
        <dbReference type="Proteomes" id="UP001054252"/>
    </source>
</evidence>
<accession>A0AAV5IGH9</accession>
<dbReference type="AlphaFoldDB" id="A0AAV5IGH9"/>
<dbReference type="EMBL" id="BPVZ01000011">
    <property type="protein sequence ID" value="GKU96988.1"/>
    <property type="molecule type" value="Genomic_DNA"/>
</dbReference>
<reference evidence="2 3" key="1">
    <citation type="journal article" date="2021" name="Commun. Biol.">
        <title>The genome of Shorea leprosula (Dipterocarpaceae) highlights the ecological relevance of drought in aseasonal tropical rainforests.</title>
        <authorList>
            <person name="Ng K.K.S."/>
            <person name="Kobayashi M.J."/>
            <person name="Fawcett J.A."/>
            <person name="Hatakeyama M."/>
            <person name="Paape T."/>
            <person name="Ng C.H."/>
            <person name="Ang C.C."/>
            <person name="Tnah L.H."/>
            <person name="Lee C.T."/>
            <person name="Nishiyama T."/>
            <person name="Sese J."/>
            <person name="O'Brien M.J."/>
            <person name="Copetti D."/>
            <person name="Mohd Noor M.I."/>
            <person name="Ong R.C."/>
            <person name="Putra M."/>
            <person name="Sireger I.Z."/>
            <person name="Indrioko S."/>
            <person name="Kosugi Y."/>
            <person name="Izuno A."/>
            <person name="Isagi Y."/>
            <person name="Lee S.L."/>
            <person name="Shimizu K.K."/>
        </authorList>
    </citation>
    <scope>NUCLEOTIDE SEQUENCE [LARGE SCALE GENOMIC DNA]</scope>
    <source>
        <strain evidence="2">214</strain>
    </source>
</reference>
<sequence>MVATVLLRVVTKILLPGAPHLKVAFRPSKSLSFSVHTSSRTRSSAPSHPSSCPDPCSCAQIRYFAPPPPARGFCAPAPTITTPYPPLHEPASTLLCTNLLLPLPSASIPSSAPSHPSSATDPLPAPEP</sequence>
<comment type="caution">
    <text evidence="2">The sequence shown here is derived from an EMBL/GenBank/DDBJ whole genome shotgun (WGS) entry which is preliminary data.</text>
</comment>
<keyword evidence="3" id="KW-1185">Reference proteome</keyword>
<evidence type="ECO:0000256" key="1">
    <source>
        <dbReference type="SAM" id="MobiDB-lite"/>
    </source>
</evidence>
<gene>
    <name evidence="2" type="ORF">SLEP1_g10168</name>
</gene>
<evidence type="ECO:0000313" key="2">
    <source>
        <dbReference type="EMBL" id="GKU96988.1"/>
    </source>
</evidence>
<feature type="compositionally biased region" description="Low complexity" evidence="1">
    <location>
        <begin position="107"/>
        <end position="119"/>
    </location>
</feature>
<feature type="region of interest" description="Disordered" evidence="1">
    <location>
        <begin position="107"/>
        <end position="128"/>
    </location>
</feature>